<evidence type="ECO:0000313" key="1">
    <source>
        <dbReference type="EMBL" id="CEM20766.1"/>
    </source>
</evidence>
<sequence>MFVDLILTDLKKYADANQATIFKKILKGDATFVVQLKNGKGPCWKYTVMNEDDQVVGWALVFGECVEALEPLFRAIRVREKRNCFEDEAIHILSTEWKGDVAEHCMKVCGEYPKSGIRCGRTGTESKGDESHQLASVIELYDLLEQRRQAGIDILVEELRIFEQFDFVGGEFEKSGIEFFLEGLEKSGIHFKSLLAQEQTEIDKEVQKEDQESNQQALVSATGMDADIEEDRSEAVPVFPPFAEILEDQIESDARAFAAGPPLERDADASAAAARVPFPMVESRGAIVSDA</sequence>
<gene>
    <name evidence="1" type="ORF">Cvel_3944</name>
</gene>
<accession>A0A0G4FYX8</accession>
<reference evidence="1" key="1">
    <citation type="submission" date="2014-11" db="EMBL/GenBank/DDBJ databases">
        <authorList>
            <person name="Otto D Thomas"/>
            <person name="Naeem Raeece"/>
        </authorList>
    </citation>
    <scope>NUCLEOTIDE SEQUENCE</scope>
</reference>
<name>A0A0G4FYX8_9ALVE</name>
<proteinExistence type="predicted"/>
<protein>
    <submittedName>
        <fullName evidence="1">Uncharacterized protein</fullName>
    </submittedName>
</protein>
<dbReference type="AlphaFoldDB" id="A0A0G4FYX8"/>
<dbReference type="EMBL" id="CDMZ01000750">
    <property type="protein sequence ID" value="CEM20766.1"/>
    <property type="molecule type" value="Genomic_DNA"/>
</dbReference>
<organism evidence="1">
    <name type="scientific">Chromera velia CCMP2878</name>
    <dbReference type="NCBI Taxonomy" id="1169474"/>
    <lineage>
        <taxon>Eukaryota</taxon>
        <taxon>Sar</taxon>
        <taxon>Alveolata</taxon>
        <taxon>Colpodellida</taxon>
        <taxon>Chromeraceae</taxon>
        <taxon>Chromera</taxon>
    </lineage>
</organism>
<dbReference type="VEuPathDB" id="CryptoDB:Cvel_3944"/>